<dbReference type="Proteomes" id="UP000218282">
    <property type="component" value="Unassembled WGS sequence"/>
</dbReference>
<dbReference type="EMBL" id="JXJW01000008">
    <property type="protein sequence ID" value="PCS07034.1"/>
    <property type="molecule type" value="Genomic_DNA"/>
</dbReference>
<keyword evidence="2" id="KW-1185">Reference proteome</keyword>
<reference evidence="1 2" key="1">
    <citation type="submission" date="2014-12" db="EMBL/GenBank/DDBJ databases">
        <title>Draft genome sequences of 10 type strains of Lactococcus.</title>
        <authorList>
            <person name="Sun Z."/>
            <person name="Zhong Z."/>
            <person name="Liu W."/>
            <person name="Zhang W."/>
            <person name="Zhang H."/>
        </authorList>
    </citation>
    <scope>NUCLEOTIDE SEQUENCE [LARGE SCALE GENOMIC DNA]</scope>
    <source>
        <strain evidence="1 2">DSM 6634</strain>
    </source>
</reference>
<organism evidence="1 2">
    <name type="scientific">Pseudolactococcus piscium</name>
    <dbReference type="NCBI Taxonomy" id="1364"/>
    <lineage>
        <taxon>Bacteria</taxon>
        <taxon>Bacillati</taxon>
        <taxon>Bacillota</taxon>
        <taxon>Bacilli</taxon>
        <taxon>Lactobacillales</taxon>
        <taxon>Streptococcaceae</taxon>
        <taxon>Pseudolactococcus</taxon>
    </lineage>
</organism>
<protein>
    <submittedName>
        <fullName evidence="1">Uncharacterized protein</fullName>
    </submittedName>
</protein>
<dbReference type="RefSeq" id="WP_096814327.1">
    <property type="nucleotide sequence ID" value="NZ_JXJW01000008.1"/>
</dbReference>
<proteinExistence type="predicted"/>
<accession>A0A2A5S0N9</accession>
<evidence type="ECO:0000313" key="2">
    <source>
        <dbReference type="Proteomes" id="UP000218282"/>
    </source>
</evidence>
<dbReference type="AlphaFoldDB" id="A0A2A5S0N9"/>
<comment type="caution">
    <text evidence="1">The sequence shown here is derived from an EMBL/GenBank/DDBJ whole genome shotgun (WGS) entry which is preliminary data.</text>
</comment>
<gene>
    <name evidence="1" type="ORF">RU86_GL002146</name>
</gene>
<sequence>MAKLLSVRDWDFNNIGNVFELDEVTPVFEQEHRADENGEIIKDREGKPRNFATDRIIGQNYSVTILDGKFKKKSTQIKILDPKALITNDDIMKKDSVKVTFVNLECSMQGNPMYYRAEKIEFV</sequence>
<evidence type="ECO:0000313" key="1">
    <source>
        <dbReference type="EMBL" id="PCS07034.1"/>
    </source>
</evidence>
<name>A0A2A5S0N9_9LACT</name>